<dbReference type="Pfam" id="PF01522">
    <property type="entry name" value="Polysacc_deac_1"/>
    <property type="match status" value="1"/>
</dbReference>
<dbReference type="InterPro" id="IPR002509">
    <property type="entry name" value="NODB_dom"/>
</dbReference>
<dbReference type="GO" id="GO:0016020">
    <property type="term" value="C:membrane"/>
    <property type="evidence" value="ECO:0007669"/>
    <property type="project" value="TreeGrafter"/>
</dbReference>
<evidence type="ECO:0000313" key="5">
    <source>
        <dbReference type="Proteomes" id="UP000220106"/>
    </source>
</evidence>
<dbReference type="Proteomes" id="UP000220106">
    <property type="component" value="Unassembled WGS sequence"/>
</dbReference>
<dbReference type="EMBL" id="NUEQ01000021">
    <property type="protein sequence ID" value="PEJ32924.1"/>
    <property type="molecule type" value="Genomic_DNA"/>
</dbReference>
<protein>
    <recommendedName>
        <fullName evidence="3">NodB homology domain-containing protein</fullName>
    </recommendedName>
</protein>
<dbReference type="CDD" id="cd10954">
    <property type="entry name" value="CE4_CtAXE_like"/>
    <property type="match status" value="1"/>
</dbReference>
<evidence type="ECO:0000313" key="4">
    <source>
        <dbReference type="EMBL" id="PEJ32924.1"/>
    </source>
</evidence>
<dbReference type="PANTHER" id="PTHR10587:SF133">
    <property type="entry name" value="CHITIN DEACETYLASE 1-RELATED"/>
    <property type="match status" value="1"/>
</dbReference>
<dbReference type="Gene3D" id="3.20.20.370">
    <property type="entry name" value="Glycoside hydrolase/deacetylase"/>
    <property type="match status" value="1"/>
</dbReference>
<dbReference type="GO" id="GO:0046872">
    <property type="term" value="F:metal ion binding"/>
    <property type="evidence" value="ECO:0007669"/>
    <property type="project" value="UniProtKB-KW"/>
</dbReference>
<organism evidence="4 5">
    <name type="scientific">Peribacillus butanolivorans</name>
    <dbReference type="NCBI Taxonomy" id="421767"/>
    <lineage>
        <taxon>Bacteria</taxon>
        <taxon>Bacillati</taxon>
        <taxon>Bacillota</taxon>
        <taxon>Bacilli</taxon>
        <taxon>Bacillales</taxon>
        <taxon>Bacillaceae</taxon>
        <taxon>Peribacillus</taxon>
    </lineage>
</organism>
<dbReference type="SUPFAM" id="SSF88713">
    <property type="entry name" value="Glycoside hydrolase/deacetylase"/>
    <property type="match status" value="1"/>
</dbReference>
<dbReference type="GO" id="GO:0005975">
    <property type="term" value="P:carbohydrate metabolic process"/>
    <property type="evidence" value="ECO:0007669"/>
    <property type="project" value="InterPro"/>
</dbReference>
<proteinExistence type="predicted"/>
<keyword evidence="1" id="KW-0479">Metal-binding</keyword>
<sequence>MKMTKERFSYKKNEIFYKLLRLLARLYSRMIIEVECIMKKLNYKKVFIFLFCLTAAVGAMGLAIKSLAFDKKKTVSAYSNDQNYPEADIQTFVKDDTKGGYSVSRPVLHIENIDKQLEAYIKKEIQDYEKKWKAIGGKASSELNLTYTILHFSKQTITISFDKYEQVGGKKQSGSRIFTYDIPSQKKLSIEDIFATDTDYLSVLSDIVYEELAESKEEGISKSLIKKKNQLKAANFDSFSVLKNTLVFYVKTDEDGDSSKTHTIAINKELFKDSLLDSYQSKDLNQDRVKEWQPKHVVAKLPVKNEWIDPSQKVIALTFDDGPHPSHTMSILEALNKYDAHATFFVLGSRVQHYPEVLQKMTEQGNEIGNHSWDHPQLTRLSKKKIKSQIEQTQDAIEKATGTEPDLIRPPYGAINDNVREYMEDMKVTLWDVDPEDWKNRSKKKIVGKVLSKAKDGKVILMHDIYQTSAQAAVEIIKQLHDKGYQLVTISELEQVKKDRELYGIDLQE</sequence>
<dbReference type="InterPro" id="IPR037126">
    <property type="entry name" value="PdaC/RsiV-like_sf"/>
</dbReference>
<dbReference type="Gene3D" id="3.90.640.20">
    <property type="entry name" value="Heat-shock cognate protein, ATPase"/>
    <property type="match status" value="1"/>
</dbReference>
<dbReference type="AlphaFoldDB" id="A0AAX0S504"/>
<evidence type="ECO:0000256" key="2">
    <source>
        <dbReference type="ARBA" id="ARBA00022801"/>
    </source>
</evidence>
<gene>
    <name evidence="4" type="ORF">CN689_12595</name>
</gene>
<evidence type="ECO:0000259" key="3">
    <source>
        <dbReference type="PROSITE" id="PS51677"/>
    </source>
</evidence>
<dbReference type="GO" id="GO:0016810">
    <property type="term" value="F:hydrolase activity, acting on carbon-nitrogen (but not peptide) bonds"/>
    <property type="evidence" value="ECO:0007669"/>
    <property type="project" value="InterPro"/>
</dbReference>
<evidence type="ECO:0000256" key="1">
    <source>
        <dbReference type="ARBA" id="ARBA00022723"/>
    </source>
</evidence>
<dbReference type="InterPro" id="IPR011330">
    <property type="entry name" value="Glyco_hydro/deAcase_b/a-brl"/>
</dbReference>
<dbReference type="InterPro" id="IPR050248">
    <property type="entry name" value="Polysacc_deacetylase_ArnD"/>
</dbReference>
<feature type="domain" description="NodB homology" evidence="3">
    <location>
        <begin position="313"/>
        <end position="488"/>
    </location>
</feature>
<accession>A0AAX0S504</accession>
<reference evidence="4 5" key="1">
    <citation type="submission" date="2017-09" db="EMBL/GenBank/DDBJ databases">
        <title>Large-scale bioinformatics analysis of Bacillus genomes uncovers conserved roles of natural products in bacterial physiology.</title>
        <authorList>
            <consortium name="Agbiome Team Llc"/>
            <person name="Bleich R.M."/>
            <person name="Kirk G.J."/>
            <person name="Santa Maria K.C."/>
            <person name="Allen S.E."/>
            <person name="Farag S."/>
            <person name="Shank E.A."/>
            <person name="Bowers A."/>
        </authorList>
    </citation>
    <scope>NUCLEOTIDE SEQUENCE [LARGE SCALE GENOMIC DNA]</scope>
    <source>
        <strain evidence="4 5">AFS003229</strain>
    </source>
</reference>
<dbReference type="PROSITE" id="PS51677">
    <property type="entry name" value="NODB"/>
    <property type="match status" value="1"/>
</dbReference>
<name>A0AAX0S504_9BACI</name>
<keyword evidence="2" id="KW-0378">Hydrolase</keyword>
<comment type="caution">
    <text evidence="4">The sequence shown here is derived from an EMBL/GenBank/DDBJ whole genome shotgun (WGS) entry which is preliminary data.</text>
</comment>
<dbReference type="PANTHER" id="PTHR10587">
    <property type="entry name" value="GLYCOSYL TRANSFERASE-RELATED"/>
    <property type="match status" value="1"/>
</dbReference>